<dbReference type="PANTHER" id="PTHR30469:SF33">
    <property type="entry name" value="SLR1207 PROTEIN"/>
    <property type="match status" value="1"/>
</dbReference>
<evidence type="ECO:0000256" key="2">
    <source>
        <dbReference type="SAM" id="Coils"/>
    </source>
</evidence>
<dbReference type="Gene3D" id="2.40.420.20">
    <property type="match status" value="1"/>
</dbReference>
<dbReference type="EMBL" id="CP012643">
    <property type="protein sequence ID" value="ALJ00017.1"/>
    <property type="molecule type" value="Genomic_DNA"/>
</dbReference>
<dbReference type="Gene3D" id="2.40.30.170">
    <property type="match status" value="1"/>
</dbReference>
<feature type="domain" description="CusB-like beta-barrel" evidence="4">
    <location>
        <begin position="204"/>
        <end position="273"/>
    </location>
</feature>
<feature type="coiled-coil region" evidence="2">
    <location>
        <begin position="109"/>
        <end position="160"/>
    </location>
</feature>
<dbReference type="KEGG" id="rti:DC20_14825"/>
<dbReference type="Gene3D" id="2.40.50.100">
    <property type="match status" value="1"/>
</dbReference>
<dbReference type="InterPro" id="IPR058625">
    <property type="entry name" value="MdtA-like_BSH"/>
</dbReference>
<dbReference type="GO" id="GO:1990281">
    <property type="term" value="C:efflux pump complex"/>
    <property type="evidence" value="ECO:0007669"/>
    <property type="project" value="TreeGrafter"/>
</dbReference>
<organism evidence="6 7">
    <name type="scientific">Rufibacter tibetensis</name>
    <dbReference type="NCBI Taxonomy" id="512763"/>
    <lineage>
        <taxon>Bacteria</taxon>
        <taxon>Pseudomonadati</taxon>
        <taxon>Bacteroidota</taxon>
        <taxon>Cytophagia</taxon>
        <taxon>Cytophagales</taxon>
        <taxon>Hymenobacteraceae</taxon>
        <taxon>Rufibacter</taxon>
    </lineage>
</organism>
<dbReference type="InterPro" id="IPR006143">
    <property type="entry name" value="RND_pump_MFP"/>
</dbReference>
<comment type="similarity">
    <text evidence="1">Belongs to the membrane fusion protein (MFP) (TC 8.A.1) family.</text>
</comment>
<accession>A0A0N7HWR9</accession>
<dbReference type="NCBIfam" id="TIGR01730">
    <property type="entry name" value="RND_mfp"/>
    <property type="match status" value="1"/>
</dbReference>
<evidence type="ECO:0000313" key="6">
    <source>
        <dbReference type="EMBL" id="ALJ00017.1"/>
    </source>
</evidence>
<feature type="domain" description="YknX-like C-terminal permuted SH3-like" evidence="5">
    <location>
        <begin position="284"/>
        <end position="350"/>
    </location>
</feature>
<reference evidence="6 7" key="1">
    <citation type="submission" date="2015-08" db="EMBL/GenBank/DDBJ databases">
        <title>Complete genome sequence of Rufibacter tibetensis strain 1351t, a radiation-resistant bacterium from tibet plateau.</title>
        <authorList>
            <person name="Dai J."/>
        </authorList>
    </citation>
    <scope>NUCLEOTIDE SEQUENCE [LARGE SCALE GENOMIC DNA]</scope>
    <source>
        <strain evidence="6 7">1351</strain>
    </source>
</reference>
<dbReference type="RefSeq" id="WP_062544550.1">
    <property type="nucleotide sequence ID" value="NZ_CP012643.1"/>
</dbReference>
<protein>
    <submittedName>
        <fullName evidence="6">RND transporter MFP subunit</fullName>
    </submittedName>
</protein>
<dbReference type="PATRIC" id="fig|512763.3.peg.3262"/>
<dbReference type="Gene3D" id="1.10.287.470">
    <property type="entry name" value="Helix hairpin bin"/>
    <property type="match status" value="1"/>
</dbReference>
<proteinExistence type="inferred from homology"/>
<dbReference type="Pfam" id="PF25954">
    <property type="entry name" value="Beta-barrel_RND_2"/>
    <property type="match status" value="1"/>
</dbReference>
<evidence type="ECO:0000313" key="7">
    <source>
        <dbReference type="Proteomes" id="UP000061382"/>
    </source>
</evidence>
<dbReference type="Pfam" id="PF25989">
    <property type="entry name" value="YknX_C"/>
    <property type="match status" value="1"/>
</dbReference>
<evidence type="ECO:0000259" key="3">
    <source>
        <dbReference type="Pfam" id="PF25917"/>
    </source>
</evidence>
<evidence type="ECO:0000259" key="4">
    <source>
        <dbReference type="Pfam" id="PF25954"/>
    </source>
</evidence>
<keyword evidence="7" id="KW-1185">Reference proteome</keyword>
<evidence type="ECO:0000256" key="1">
    <source>
        <dbReference type="ARBA" id="ARBA00009477"/>
    </source>
</evidence>
<evidence type="ECO:0000259" key="5">
    <source>
        <dbReference type="Pfam" id="PF25989"/>
    </source>
</evidence>
<dbReference type="AlphaFoldDB" id="A0A0N7HWR9"/>
<dbReference type="Pfam" id="PF25917">
    <property type="entry name" value="BSH_RND"/>
    <property type="match status" value="1"/>
</dbReference>
<gene>
    <name evidence="6" type="ORF">DC20_14825</name>
</gene>
<sequence length="353" mass="38336">MKKLIYILVVVVLVGAVAYTLNNNKQEMTAAAAVAEITSEAIPVTLTGVQSAKLDKSFTAQGNFKPVQNLTLVSEISGQIQRVLKRKGDKVRAGELLLQVEDNTMNANLVTAQANYQKAQKDLERMKNLIAGDAVTKRQLEEAQINVNATRAQLVFARQNQSNTRVTSPINGEINEMYIEVGSYLNANAGTKMYDIVNVDRLKLNVKVSEAEVLLINRGQKVKVTANAGGAQEYDGTVTAIGAAADASLKFDVEIEVKNTANNNLRAGMYGTAFFPVNAQRDALLLPREAIVGSIQDPSVWVVNNNKANLRKVKVGTVTQDQVEILDGIQSNEKIVQSGQLNLREGIQVTALK</sequence>
<feature type="domain" description="Multidrug resistance protein MdtA-like barrel-sandwich hybrid" evidence="3">
    <location>
        <begin position="71"/>
        <end position="192"/>
    </location>
</feature>
<keyword evidence="2" id="KW-0175">Coiled coil</keyword>
<dbReference type="GO" id="GO:0015562">
    <property type="term" value="F:efflux transmembrane transporter activity"/>
    <property type="evidence" value="ECO:0007669"/>
    <property type="project" value="TreeGrafter"/>
</dbReference>
<dbReference type="OrthoDB" id="9784685at2"/>
<dbReference type="SUPFAM" id="SSF111369">
    <property type="entry name" value="HlyD-like secretion proteins"/>
    <property type="match status" value="1"/>
</dbReference>
<dbReference type="Proteomes" id="UP000061382">
    <property type="component" value="Chromosome"/>
</dbReference>
<name>A0A0N7HWR9_9BACT</name>
<dbReference type="InterPro" id="IPR058637">
    <property type="entry name" value="YknX-like_C"/>
</dbReference>
<dbReference type="STRING" id="512763.DC20_14825"/>
<dbReference type="PANTHER" id="PTHR30469">
    <property type="entry name" value="MULTIDRUG RESISTANCE PROTEIN MDTA"/>
    <property type="match status" value="1"/>
</dbReference>
<dbReference type="InterPro" id="IPR058792">
    <property type="entry name" value="Beta-barrel_RND_2"/>
</dbReference>